<keyword evidence="7" id="KW-1185">Reference proteome</keyword>
<dbReference type="InterPro" id="IPR013783">
    <property type="entry name" value="Ig-like_fold"/>
</dbReference>
<feature type="domain" description="DUF7933" evidence="5">
    <location>
        <begin position="434"/>
        <end position="557"/>
    </location>
</feature>
<name>A0ABV2QFP9_9BURK</name>
<feature type="domain" description="DUF7933" evidence="5">
    <location>
        <begin position="166"/>
        <end position="279"/>
    </location>
</feature>
<feature type="compositionally biased region" description="Polar residues" evidence="1">
    <location>
        <begin position="1105"/>
        <end position="1114"/>
    </location>
</feature>
<dbReference type="PANTHER" id="PTHR34819">
    <property type="entry name" value="LARGE CYSTEINE-RICH PERIPLASMIC PROTEIN OMCB"/>
    <property type="match status" value="1"/>
</dbReference>
<dbReference type="PANTHER" id="PTHR34819:SF3">
    <property type="entry name" value="CELL SURFACE PROTEIN"/>
    <property type="match status" value="1"/>
</dbReference>
<feature type="chain" id="PRO_5046318294" evidence="2">
    <location>
        <begin position="29"/>
        <end position="2088"/>
    </location>
</feature>
<feature type="domain" description="DUF7933" evidence="5">
    <location>
        <begin position="32"/>
        <end position="157"/>
    </location>
</feature>
<dbReference type="Pfam" id="PF18203">
    <property type="entry name" value="IPTL-CTERM"/>
    <property type="match status" value="1"/>
</dbReference>
<evidence type="ECO:0000256" key="2">
    <source>
        <dbReference type="SAM" id="SignalP"/>
    </source>
</evidence>
<protein>
    <submittedName>
        <fullName evidence="6">Repeat protein (TIGR01451 family)</fullName>
    </submittedName>
</protein>
<feature type="domain" description="DUF7933" evidence="5">
    <location>
        <begin position="562"/>
        <end position="695"/>
    </location>
</feature>
<dbReference type="Pfam" id="PF25564">
    <property type="entry name" value="DUF7933"/>
    <property type="match status" value="6"/>
</dbReference>
<feature type="domain" description="DUF11" evidence="3">
    <location>
        <begin position="1243"/>
        <end position="1348"/>
    </location>
</feature>
<feature type="domain" description="DUF11" evidence="3">
    <location>
        <begin position="1102"/>
        <end position="1215"/>
    </location>
</feature>
<feature type="region of interest" description="Disordered" evidence="1">
    <location>
        <begin position="1079"/>
        <end position="1114"/>
    </location>
</feature>
<feature type="signal peptide" evidence="2">
    <location>
        <begin position="1"/>
        <end position="28"/>
    </location>
</feature>
<dbReference type="Gene3D" id="2.60.40.10">
    <property type="entry name" value="Immunoglobulins"/>
    <property type="match status" value="1"/>
</dbReference>
<feature type="domain" description="DUF11" evidence="3">
    <location>
        <begin position="839"/>
        <end position="961"/>
    </location>
</feature>
<evidence type="ECO:0000256" key="1">
    <source>
        <dbReference type="SAM" id="MobiDB-lite"/>
    </source>
</evidence>
<dbReference type="InterPro" id="IPR047589">
    <property type="entry name" value="DUF11_rpt"/>
</dbReference>
<dbReference type="EMBL" id="JBEPSH010000009">
    <property type="protein sequence ID" value="MET4579420.1"/>
    <property type="molecule type" value="Genomic_DNA"/>
</dbReference>
<evidence type="ECO:0000313" key="6">
    <source>
        <dbReference type="EMBL" id="MET4579420.1"/>
    </source>
</evidence>
<dbReference type="NCBIfam" id="TIGR01451">
    <property type="entry name" value="B_ant_repeat"/>
    <property type="match status" value="7"/>
</dbReference>
<feature type="domain" description="DUF11" evidence="3">
    <location>
        <begin position="1502"/>
        <end position="1601"/>
    </location>
</feature>
<dbReference type="InterPro" id="IPR026442">
    <property type="entry name" value="IPTL_CTERM"/>
</dbReference>
<evidence type="ECO:0000259" key="3">
    <source>
        <dbReference type="Pfam" id="PF01345"/>
    </source>
</evidence>
<comment type="caution">
    <text evidence="6">The sequence shown here is derived from an EMBL/GenBank/DDBJ whole genome shotgun (WGS) entry which is preliminary data.</text>
</comment>
<evidence type="ECO:0000313" key="7">
    <source>
        <dbReference type="Proteomes" id="UP001549320"/>
    </source>
</evidence>
<evidence type="ECO:0000259" key="5">
    <source>
        <dbReference type="Pfam" id="PF25564"/>
    </source>
</evidence>
<dbReference type="InterPro" id="IPR051172">
    <property type="entry name" value="Chlamydia_OmcB"/>
</dbReference>
<feature type="domain" description="DUF7933" evidence="5">
    <location>
        <begin position="301"/>
        <end position="400"/>
    </location>
</feature>
<feature type="domain" description="DUF11" evidence="3">
    <location>
        <begin position="1378"/>
        <end position="1477"/>
    </location>
</feature>
<accession>A0ABV2QFP9</accession>
<feature type="domain" description="DUF11" evidence="3">
    <location>
        <begin position="1633"/>
        <end position="1736"/>
    </location>
</feature>
<feature type="region of interest" description="Disordered" evidence="1">
    <location>
        <begin position="940"/>
        <end position="967"/>
    </location>
</feature>
<feature type="domain" description="DUF11" evidence="3">
    <location>
        <begin position="971"/>
        <end position="1083"/>
    </location>
</feature>
<dbReference type="InterPro" id="IPR057693">
    <property type="entry name" value="DUF7933"/>
</dbReference>
<proteinExistence type="predicted"/>
<feature type="compositionally biased region" description="Polar residues" evidence="1">
    <location>
        <begin position="1089"/>
        <end position="1098"/>
    </location>
</feature>
<dbReference type="InterPro" id="IPR001434">
    <property type="entry name" value="OmcB-like_DUF11"/>
</dbReference>
<organism evidence="6 7">
    <name type="scientific">Ottowia thiooxydans</name>
    <dbReference type="NCBI Taxonomy" id="219182"/>
    <lineage>
        <taxon>Bacteria</taxon>
        <taxon>Pseudomonadati</taxon>
        <taxon>Pseudomonadota</taxon>
        <taxon>Betaproteobacteria</taxon>
        <taxon>Burkholderiales</taxon>
        <taxon>Comamonadaceae</taxon>
        <taxon>Ottowia</taxon>
    </lineage>
</organism>
<feature type="domain" description="DUF11" evidence="3">
    <location>
        <begin position="1913"/>
        <end position="2007"/>
    </location>
</feature>
<feature type="domain" description="IPTL-CTERM protein sorting" evidence="4">
    <location>
        <begin position="2060"/>
        <end position="2086"/>
    </location>
</feature>
<evidence type="ECO:0000259" key="4">
    <source>
        <dbReference type="Pfam" id="PF18203"/>
    </source>
</evidence>
<dbReference type="Proteomes" id="UP001549320">
    <property type="component" value="Unassembled WGS sequence"/>
</dbReference>
<dbReference type="Pfam" id="PF01345">
    <property type="entry name" value="DUF11"/>
    <property type="match status" value="8"/>
</dbReference>
<dbReference type="NCBIfam" id="TIGR04174">
    <property type="entry name" value="IPTL_CTERM"/>
    <property type="match status" value="1"/>
</dbReference>
<reference evidence="6 7" key="1">
    <citation type="submission" date="2024-06" db="EMBL/GenBank/DDBJ databases">
        <title>Sorghum-associated microbial communities from plants grown in Nebraska, USA.</title>
        <authorList>
            <person name="Schachtman D."/>
        </authorList>
    </citation>
    <scope>NUCLEOTIDE SEQUENCE [LARGE SCALE GENOMIC DNA]</scope>
    <source>
        <strain evidence="6 7">2709</strain>
    </source>
</reference>
<sequence>MFKFSSKIIQPKYLAAGLALLLCGSSYAAMGVNKSFNPISTAVNQPSTLTVALFNSNSVAATGASITDTLPAGLVIASPPNATTNCAGASISAVAGGNAVTLSGATVPASSTGPGVCSFSVNVVAAAGDTYLNEIPAGALTSSEGVNGQGADASLTVVGLTAIVGTKVFSPAIVHGNGTNTFTITLRNNNTIALNNVAVTDNLPPLLRLASPPNATTTCGAGVLNAVANASSISMSGGTIAPNSSCTVTAQVTPSNPNVFSSGTATNTIPVGGVTAAEGPLASNNAAFAANTTVQTGARIVKQFAASPIFNGTSSVLNLVIENYNVGSAMPINFTDTLPAGVIPGSLASNTCGGSVSISANVVTVAGGSVASAPAGTGATSCTISINYTAINSGGSAISSTNGATQITGINFGGVTPTIVPATVVINPSGVVYVGKTFTGTAVQTGLVNLTITLRNDSSSPAGITSFTDNLGTMGAGITVGGAATTTCGGTVNAPLGATLVTKTDGAIPAGGTCTITVPVRIAGNAALTNRTNTIPVGGLVTTVGNNTSSATATFAVTRALTVSKAFAPTPIASGLQNSTLTITLTRAAQAAALTNLSFTDSLPTTPYAMVIAGAATTTCTNGVVTAPLGGGSVSLSGGLLPVGTANAATSCTVSVPVTAPALSNGTAVNTLPVGSVTSSNENVINHSAASANLVARDPSVNLAKGFNPTIVAMGGTSQLILQVLNNSAGAINLTGVRLSDTLPSGMVVATPPSATFTGTGCTASSAVISAVAGSGTVGLTGAGASINAGSVCTLAVNVRANDAGNLINVVPANNLVTNQGPSNPDPVSATLSATGSGDLSVTKTDNVSTVTAGSSTTYSVVLRNAGPSNIAGAQFTDTPPPGMTFTSWTCAATGGAVCPAASGNGPIAAPVTIPATTGQVTFTVTAQIAASVTGSISNTATITPPSTVVDPNSANNSETDTNSVTQDSRISITKTDNSTTYTPGATGTYVVTVSSVGLSDTTGISVTDNLPAGVTLTGVPTCTVTGTGVCGTISGASGASTFGATGATVGGGAGNALVYSLPVRFSSSMTTSPLINTASATPAGGATVTAQDSNTSLPRADLQVSKTATQPTDGTYLPGQALNYTITVQNNGPSNVAGVNVTDSVPSSVNVSTWTCAGSAGGACDGSTVNANGTGNSINLTNVTLPSGSAIAMVISGMAAPSATGDIVNTVTATPPASMACTSTPCAKSATATNTNAGSPHLTITKSATPAAFAVGQTGFYSLQVSNNGTSITSGTVTVTDTLPAGITATGTPTGAGWDCSASTTTAITCTRATALLFNTSAPTISIPVAIAAGTNSPATNTAFVRGGGDAQCPATGPLAQSCQGAVVTPVNAPSFNVNKTLQNTTLVAGVPNAYVITVTNNGQAATLAGQIDDVVPSSLSIGTLPPGCVSTGGQGVRCDVPAGLPFGGQVSYSLPVTPLPSAVGQAANNTATVTGGGDPTCPTGVNCSGSASGTITAPQLLITKAADPTTLVVGQAANYTLTVTNNGSAATNANVTVTDEVPAGLTLGTIPTNCLATGQTVTCTVSSLAINASTSMVIPVTAQNSINGQSIQNTATATGGGDPGCVPGTAQSSLPARCQAAVTTPISAPQLKLTKTASPNLAVGVLGEYVLQVQNTGSAATVGDISVIDVIPASLTISSVPTGCQRTGQQVTCVGTTSLTPGQSTSWSIPVTPTAAAAPSVSNTATVLGGGDPVCPNADNCRSTVVSPVSAPQLQITNSANGPWTIGQTGAVLTLNVRNTGPVSTSGTTTVINTLPAGVEPGWTGVQTVGAWSCTAAGQTVTCTSASALANGASSSIPLPLSITGAVAAGAASQAAVGGGGDPFNNGVTPAPGGTCASLDPAVPGHCAELPITVALGGNVSASKTLAPGTQQPLQPGQTVSYLLTATNTGGTAVTGYSMNEVVPAGTILVSVGGGTTACAANAPAGSLCNIGFPTIAAGGSIAVTVTFQVLNNVSAQLTQIVNAVTAPLACTGATCEAPPTPPACSGSSCIPAAQCAANDPLCVRTPVRSRVGNGIEPIPSLSESGLVLLSLLMGLLLWNARRRQG</sequence>
<feature type="domain" description="DUF7933" evidence="5">
    <location>
        <begin position="703"/>
        <end position="832"/>
    </location>
</feature>
<keyword evidence="2" id="KW-0732">Signal</keyword>
<gene>
    <name evidence="6" type="ORF">ABIE13_004548</name>
</gene>